<organism evidence="2 3">
    <name type="scientific">Hordeum vulgare subsp. vulgare</name>
    <name type="common">Domesticated barley</name>
    <dbReference type="NCBI Taxonomy" id="112509"/>
    <lineage>
        <taxon>Eukaryota</taxon>
        <taxon>Viridiplantae</taxon>
        <taxon>Streptophyta</taxon>
        <taxon>Embryophyta</taxon>
        <taxon>Tracheophyta</taxon>
        <taxon>Spermatophyta</taxon>
        <taxon>Magnoliopsida</taxon>
        <taxon>Liliopsida</taxon>
        <taxon>Poales</taxon>
        <taxon>Poaceae</taxon>
        <taxon>BOP clade</taxon>
        <taxon>Pooideae</taxon>
        <taxon>Triticodae</taxon>
        <taxon>Triticeae</taxon>
        <taxon>Hordeinae</taxon>
        <taxon>Hordeum</taxon>
    </lineage>
</organism>
<name>A0A8I6Y0W1_HORVV</name>
<sequence>MGMGSKTKRSSGDHLVMASVVLALALLIVGAAAARSNPNSSCKALCGDREDLKPCHAACLQGVHLGDLPNCHLRCRHAKNYDTCFQQCKKEQEARDGGVGLLVALEEGEEARRGGGAGLLAMPTQRAG</sequence>
<reference evidence="2" key="2">
    <citation type="submission" date="2020-10" db="EMBL/GenBank/DDBJ databases">
        <authorList>
            <person name="Scholz U."/>
            <person name="Mascher M."/>
            <person name="Fiebig A."/>
        </authorList>
    </citation>
    <scope>NUCLEOTIDE SEQUENCE [LARGE SCALE GENOMIC DNA]</scope>
    <source>
        <strain evidence="2">cv. Morex</strain>
    </source>
</reference>
<keyword evidence="3" id="KW-1185">Reference proteome</keyword>
<feature type="signal peptide" evidence="1">
    <location>
        <begin position="1"/>
        <end position="33"/>
    </location>
</feature>
<evidence type="ECO:0008006" key="4">
    <source>
        <dbReference type="Google" id="ProtNLM"/>
    </source>
</evidence>
<dbReference type="AlphaFoldDB" id="A0A8I6Y0W1"/>
<reference evidence="2" key="3">
    <citation type="submission" date="2022-01" db="UniProtKB">
        <authorList>
            <consortium name="EnsemblPlants"/>
        </authorList>
    </citation>
    <scope>IDENTIFICATION</scope>
    <source>
        <strain evidence="2">subsp. vulgare</strain>
    </source>
</reference>
<dbReference type="Gramene" id="HORVU.MOREX.r3.6HG0540650.1">
    <property type="protein sequence ID" value="HORVU.MOREX.r3.6HG0540650.1.CDS1"/>
    <property type="gene ID" value="HORVU.MOREX.r3.6HG0540650"/>
</dbReference>
<dbReference type="Gramene" id="HORVU.MOREX.r2.6HG0449620.1">
    <property type="protein sequence ID" value="HORVU.MOREX.r2.6HG0449620.1.CDS.1"/>
    <property type="gene ID" value="HORVU.MOREX.r2.6HG0449620"/>
</dbReference>
<dbReference type="EnsemblPlants" id="HORVU.MOREX.r3.6HG0540650.1">
    <property type="protein sequence ID" value="HORVU.MOREX.r3.6HG0540650.1.CDS1"/>
    <property type="gene ID" value="HORVU.MOREX.r3.6HG0540650"/>
</dbReference>
<evidence type="ECO:0000313" key="3">
    <source>
        <dbReference type="Proteomes" id="UP000011116"/>
    </source>
</evidence>
<protein>
    <recommendedName>
        <fullName evidence="4">Acidic protein</fullName>
    </recommendedName>
</protein>
<evidence type="ECO:0000313" key="2">
    <source>
        <dbReference type="EnsemblPlants" id="HORVU.MOREX.r3.6HG0540650.1.CDS1"/>
    </source>
</evidence>
<feature type="chain" id="PRO_5035212951" description="Acidic protein" evidence="1">
    <location>
        <begin position="34"/>
        <end position="128"/>
    </location>
</feature>
<reference evidence="3" key="1">
    <citation type="journal article" date="2012" name="Nature">
        <title>A physical, genetic and functional sequence assembly of the barley genome.</title>
        <authorList>
            <consortium name="The International Barley Genome Sequencing Consortium"/>
            <person name="Mayer K.F."/>
            <person name="Waugh R."/>
            <person name="Brown J.W."/>
            <person name="Schulman A."/>
            <person name="Langridge P."/>
            <person name="Platzer M."/>
            <person name="Fincher G.B."/>
            <person name="Muehlbauer G.J."/>
            <person name="Sato K."/>
            <person name="Close T.J."/>
            <person name="Wise R.P."/>
            <person name="Stein N."/>
        </authorList>
    </citation>
    <scope>NUCLEOTIDE SEQUENCE [LARGE SCALE GENOMIC DNA]</scope>
    <source>
        <strain evidence="3">cv. Morex</strain>
    </source>
</reference>
<evidence type="ECO:0000256" key="1">
    <source>
        <dbReference type="SAM" id="SignalP"/>
    </source>
</evidence>
<keyword evidence="1" id="KW-0732">Signal</keyword>
<proteinExistence type="predicted"/>
<accession>A0A8I6Y0W1</accession>
<dbReference type="Proteomes" id="UP000011116">
    <property type="component" value="Chromosome 6H"/>
</dbReference>